<name>A0ABU1EI66_9CLOT</name>
<keyword evidence="2" id="KW-1185">Reference proteome</keyword>
<evidence type="ECO:0000313" key="2">
    <source>
        <dbReference type="Proteomes" id="UP001256646"/>
    </source>
</evidence>
<organism evidence="1 2">
    <name type="scientific">Clostridium aquiflavi</name>
    <dbReference type="NCBI Taxonomy" id="3073603"/>
    <lineage>
        <taxon>Bacteria</taxon>
        <taxon>Bacillati</taxon>
        <taxon>Bacillota</taxon>
        <taxon>Clostridia</taxon>
        <taxon>Eubacteriales</taxon>
        <taxon>Clostridiaceae</taxon>
        <taxon>Clostridium</taxon>
    </lineage>
</organism>
<comment type="caution">
    <text evidence="1">The sequence shown here is derived from an EMBL/GenBank/DDBJ whole genome shotgun (WGS) entry which is preliminary data.</text>
</comment>
<gene>
    <name evidence="1" type="ORF">RGC78_11530</name>
</gene>
<dbReference type="EMBL" id="JAVJAN010000030">
    <property type="protein sequence ID" value="MDR5588094.1"/>
    <property type="molecule type" value="Genomic_DNA"/>
</dbReference>
<reference evidence="1 2" key="1">
    <citation type="submission" date="2023-09" db="EMBL/GenBank/DDBJ databases">
        <authorList>
            <person name="Zhai L."/>
        </authorList>
    </citation>
    <scope>NUCLEOTIDE SEQUENCE [LARGE SCALE GENOMIC DNA]</scope>
    <source>
        <strain evidence="1 2">5 N-1</strain>
    </source>
</reference>
<evidence type="ECO:0000313" key="1">
    <source>
        <dbReference type="EMBL" id="MDR5588094.1"/>
    </source>
</evidence>
<sequence>MYGIKPKGNVFLDEAKKIPKLFEIETLNILGIDEIHIQREGKSRKQAWTLICNRTPYCYRYA</sequence>
<evidence type="ECO:0008006" key="3">
    <source>
        <dbReference type="Google" id="ProtNLM"/>
    </source>
</evidence>
<accession>A0ABU1EI66</accession>
<dbReference type="Proteomes" id="UP001256646">
    <property type="component" value="Unassembled WGS sequence"/>
</dbReference>
<proteinExistence type="predicted"/>
<protein>
    <recommendedName>
        <fullName evidence="3">Transposase</fullName>
    </recommendedName>
</protein>